<dbReference type="InterPro" id="IPR018365">
    <property type="entry name" value="Cell_cycle_FtsW-rel_CS"/>
</dbReference>
<dbReference type="EMBL" id="CP068053">
    <property type="protein sequence ID" value="QQT02242.1"/>
    <property type="molecule type" value="Genomic_DNA"/>
</dbReference>
<dbReference type="GO" id="GO:0051301">
    <property type="term" value="P:cell division"/>
    <property type="evidence" value="ECO:0007669"/>
    <property type="project" value="InterPro"/>
</dbReference>
<feature type="transmembrane region" description="Helical" evidence="6">
    <location>
        <begin position="288"/>
        <end position="309"/>
    </location>
</feature>
<dbReference type="AlphaFoldDB" id="A0A974NR06"/>
<dbReference type="InterPro" id="IPR001182">
    <property type="entry name" value="FtsW/RodA"/>
</dbReference>
<keyword evidence="3" id="KW-0133">Cell shape</keyword>
<comment type="subcellular location">
    <subcellularLocation>
        <location evidence="1">Membrane</location>
        <topology evidence="1">Multi-pass membrane protein</topology>
    </subcellularLocation>
</comment>
<dbReference type="Pfam" id="PF01098">
    <property type="entry name" value="FTSW_RODA_SPOVE"/>
    <property type="match status" value="1"/>
</dbReference>
<keyword evidence="4 6" id="KW-1133">Transmembrane helix</keyword>
<dbReference type="Proteomes" id="UP000595254">
    <property type="component" value="Chromosome"/>
</dbReference>
<dbReference type="PANTHER" id="PTHR30474:SF1">
    <property type="entry name" value="PEPTIDOGLYCAN GLYCOSYLTRANSFERASE MRDB"/>
    <property type="match status" value="1"/>
</dbReference>
<feature type="transmembrane region" description="Helical" evidence="6">
    <location>
        <begin position="321"/>
        <end position="342"/>
    </location>
</feature>
<protein>
    <submittedName>
        <fullName evidence="7">Rod shape-determining protein RodA</fullName>
    </submittedName>
</protein>
<feature type="transmembrane region" description="Helical" evidence="6">
    <location>
        <begin position="196"/>
        <end position="213"/>
    </location>
</feature>
<feature type="transmembrane region" description="Helical" evidence="6">
    <location>
        <begin position="354"/>
        <end position="373"/>
    </location>
</feature>
<keyword evidence="2 6" id="KW-0812">Transmembrane</keyword>
<gene>
    <name evidence="7" type="ORF">I6J18_10565</name>
</gene>
<feature type="transmembrane region" description="Helical" evidence="6">
    <location>
        <begin position="110"/>
        <end position="128"/>
    </location>
</feature>
<feature type="transmembrane region" description="Helical" evidence="6">
    <location>
        <begin position="12"/>
        <end position="30"/>
    </location>
</feature>
<dbReference type="PROSITE" id="PS51257">
    <property type="entry name" value="PROKAR_LIPOPROTEIN"/>
    <property type="match status" value="1"/>
</dbReference>
<dbReference type="GO" id="GO:0032153">
    <property type="term" value="C:cell division site"/>
    <property type="evidence" value="ECO:0007669"/>
    <property type="project" value="TreeGrafter"/>
</dbReference>
<dbReference type="GO" id="GO:0015648">
    <property type="term" value="F:lipid-linked peptidoglycan transporter activity"/>
    <property type="evidence" value="ECO:0007669"/>
    <property type="project" value="TreeGrafter"/>
</dbReference>
<feature type="transmembrane region" description="Helical" evidence="6">
    <location>
        <begin position="74"/>
        <end position="90"/>
    </location>
</feature>
<evidence type="ECO:0000256" key="5">
    <source>
        <dbReference type="ARBA" id="ARBA00023136"/>
    </source>
</evidence>
<evidence type="ECO:0000256" key="1">
    <source>
        <dbReference type="ARBA" id="ARBA00004141"/>
    </source>
</evidence>
<keyword evidence="8" id="KW-1185">Reference proteome</keyword>
<keyword evidence="5 6" id="KW-0472">Membrane</keyword>
<dbReference type="RefSeq" id="WP_201648155.1">
    <property type="nucleotide sequence ID" value="NZ_CP068053.1"/>
</dbReference>
<feature type="transmembrane region" description="Helical" evidence="6">
    <location>
        <begin position="172"/>
        <end position="189"/>
    </location>
</feature>
<evidence type="ECO:0000256" key="2">
    <source>
        <dbReference type="ARBA" id="ARBA00022692"/>
    </source>
</evidence>
<dbReference type="PANTHER" id="PTHR30474">
    <property type="entry name" value="CELL CYCLE PROTEIN"/>
    <property type="match status" value="1"/>
</dbReference>
<organism evidence="7 8">
    <name type="scientific">Peribacillus psychrosaccharolyticus</name>
    <name type="common">Bacillus psychrosaccharolyticus</name>
    <dbReference type="NCBI Taxonomy" id="1407"/>
    <lineage>
        <taxon>Bacteria</taxon>
        <taxon>Bacillati</taxon>
        <taxon>Bacillota</taxon>
        <taxon>Bacilli</taxon>
        <taxon>Bacillales</taxon>
        <taxon>Bacillaceae</taxon>
        <taxon>Peribacillus</taxon>
    </lineage>
</organism>
<dbReference type="GO" id="GO:0005886">
    <property type="term" value="C:plasma membrane"/>
    <property type="evidence" value="ECO:0007669"/>
    <property type="project" value="TreeGrafter"/>
</dbReference>
<proteinExistence type="predicted"/>
<evidence type="ECO:0000313" key="7">
    <source>
        <dbReference type="EMBL" id="QQT02242.1"/>
    </source>
</evidence>
<evidence type="ECO:0000256" key="3">
    <source>
        <dbReference type="ARBA" id="ARBA00022960"/>
    </source>
</evidence>
<dbReference type="GO" id="GO:0008360">
    <property type="term" value="P:regulation of cell shape"/>
    <property type="evidence" value="ECO:0007669"/>
    <property type="project" value="UniProtKB-KW"/>
</dbReference>
<evidence type="ECO:0000256" key="6">
    <source>
        <dbReference type="SAM" id="Phobius"/>
    </source>
</evidence>
<sequence length="392" mass="43939">MRDAYRKNYFDTNLLFIIFLFMIISCFSIYSSEKYLPDPPNHYAFKQVRWYFIGIVLSACVYVLDFEQIKKISLFSYVSGILILIALHFAPESIAHKIKGAKSWFSVPGFGSIQPSEFMKIFLIIFLAKIIVDHNKKYVDRSLKTDFRLIFKVFSATSIPLGLILLQPDAGTGMVIMVILIGMLFLSGIHWKIVGLLGVLGSSILGVLVLIYTKAPDLLLLFLDKYQLERIHSWLDPFQYKGDIGYQLSQSILAIGSGTMYGKGYYSGQVYIPEAHSDFIFTTIGEEYGFLGGSVVITLYFILIYRIVAIALLNKGSYENLIAAGVVSMLTFHIFENIGMVMGLVPITGIPLPLLSYGGSSILGTLIALSLILNISAKTKKYMFEQDSTRDL</sequence>
<dbReference type="KEGG" id="ppsr:I6J18_10565"/>
<reference evidence="7 8" key="1">
    <citation type="submission" date="2021-01" db="EMBL/GenBank/DDBJ databases">
        <title>FDA dAtabase for Regulatory Grade micrObial Sequences (FDA-ARGOS): Supporting development and validation of Infectious Disease Dx tests.</title>
        <authorList>
            <person name="Nelson B."/>
            <person name="Plummer A."/>
            <person name="Tallon L."/>
            <person name="Sadzewicz L."/>
            <person name="Zhao X."/>
            <person name="Boylan J."/>
            <person name="Ott S."/>
            <person name="Bowen H."/>
            <person name="Vavikolanu K."/>
            <person name="Mehta A."/>
            <person name="Aluvathingal J."/>
            <person name="Nadendla S."/>
            <person name="Myers T."/>
            <person name="Yan Y."/>
            <person name="Sichtig H."/>
        </authorList>
    </citation>
    <scope>NUCLEOTIDE SEQUENCE [LARGE SCALE GENOMIC DNA]</scope>
    <source>
        <strain evidence="7 8">FDAARGOS_1161</strain>
    </source>
</reference>
<name>A0A974NR06_PERPY</name>
<accession>A0A974NR06</accession>
<feature type="transmembrane region" description="Helical" evidence="6">
    <location>
        <begin position="50"/>
        <end position="67"/>
    </location>
</feature>
<dbReference type="PROSITE" id="PS00428">
    <property type="entry name" value="FTSW_RODA_SPOVE"/>
    <property type="match status" value="1"/>
</dbReference>
<evidence type="ECO:0000256" key="4">
    <source>
        <dbReference type="ARBA" id="ARBA00022989"/>
    </source>
</evidence>
<feature type="transmembrane region" description="Helical" evidence="6">
    <location>
        <begin position="149"/>
        <end position="166"/>
    </location>
</feature>
<evidence type="ECO:0000313" key="8">
    <source>
        <dbReference type="Proteomes" id="UP000595254"/>
    </source>
</evidence>